<dbReference type="EMBL" id="KV784379">
    <property type="protein sequence ID" value="OEU08597.1"/>
    <property type="molecule type" value="Genomic_DNA"/>
</dbReference>
<evidence type="ECO:0000313" key="3">
    <source>
        <dbReference type="EMBL" id="OEU08597.1"/>
    </source>
</evidence>
<feature type="region of interest" description="Disordered" evidence="1">
    <location>
        <begin position="758"/>
        <end position="780"/>
    </location>
</feature>
<feature type="region of interest" description="Disordered" evidence="1">
    <location>
        <begin position="1"/>
        <end position="21"/>
    </location>
</feature>
<feature type="region of interest" description="Disordered" evidence="1">
    <location>
        <begin position="618"/>
        <end position="641"/>
    </location>
</feature>
<feature type="compositionally biased region" description="Low complexity" evidence="1">
    <location>
        <begin position="1178"/>
        <end position="1191"/>
    </location>
</feature>
<evidence type="ECO:0000313" key="4">
    <source>
        <dbReference type="Proteomes" id="UP000095751"/>
    </source>
</evidence>
<reference evidence="3 4" key="1">
    <citation type="submission" date="2016-09" db="EMBL/GenBank/DDBJ databases">
        <title>Extensive genetic diversity and differential bi-allelic expression allows diatom success in the polar Southern Ocean.</title>
        <authorList>
            <consortium name="DOE Joint Genome Institute"/>
            <person name="Mock T."/>
            <person name="Otillar R.P."/>
            <person name="Strauss J."/>
            <person name="Dupont C."/>
            <person name="Frickenhaus S."/>
            <person name="Maumus F."/>
            <person name="Mcmullan M."/>
            <person name="Sanges R."/>
            <person name="Schmutz J."/>
            <person name="Toseland A."/>
            <person name="Valas R."/>
            <person name="Veluchamy A."/>
            <person name="Ward B.J."/>
            <person name="Allen A."/>
            <person name="Barry K."/>
            <person name="Falciatore A."/>
            <person name="Ferrante M."/>
            <person name="Fortunato A.E."/>
            <person name="Gloeckner G."/>
            <person name="Gruber A."/>
            <person name="Hipkin R."/>
            <person name="Janech M."/>
            <person name="Kroth P."/>
            <person name="Leese F."/>
            <person name="Lindquist E."/>
            <person name="Lyon B.R."/>
            <person name="Martin J."/>
            <person name="Mayer C."/>
            <person name="Parker M."/>
            <person name="Quesneville H."/>
            <person name="Raymond J."/>
            <person name="Uhlig C."/>
            <person name="Valentin K.U."/>
            <person name="Worden A.Z."/>
            <person name="Armbrust E.V."/>
            <person name="Bowler C."/>
            <person name="Green B."/>
            <person name="Moulton V."/>
            <person name="Van Oosterhout C."/>
            <person name="Grigoriev I."/>
        </authorList>
    </citation>
    <scope>NUCLEOTIDE SEQUENCE [LARGE SCALE GENOMIC DNA]</scope>
    <source>
        <strain evidence="3 4">CCMP1102</strain>
    </source>
</reference>
<name>A0A1E7ERX7_9STRA</name>
<evidence type="ECO:0000259" key="2">
    <source>
        <dbReference type="Pfam" id="PF13673"/>
    </source>
</evidence>
<dbReference type="KEGG" id="fcy:FRACYDRAFT_264499"/>
<accession>A0A1E7ERX7</accession>
<dbReference type="Pfam" id="PF13673">
    <property type="entry name" value="Acetyltransf_10"/>
    <property type="match status" value="1"/>
</dbReference>
<dbReference type="InParanoid" id="A0A1E7ERX7"/>
<feature type="compositionally biased region" description="Basic and acidic residues" evidence="1">
    <location>
        <begin position="1047"/>
        <end position="1057"/>
    </location>
</feature>
<feature type="compositionally biased region" description="Basic residues" evidence="1">
    <location>
        <begin position="1160"/>
        <end position="1172"/>
    </location>
</feature>
<feature type="region of interest" description="Disordered" evidence="1">
    <location>
        <begin position="1106"/>
        <end position="1191"/>
    </location>
</feature>
<feature type="compositionally biased region" description="Basic residues" evidence="1">
    <location>
        <begin position="771"/>
        <end position="780"/>
    </location>
</feature>
<feature type="compositionally biased region" description="Low complexity" evidence="1">
    <location>
        <begin position="618"/>
        <end position="633"/>
    </location>
</feature>
<dbReference type="Proteomes" id="UP000095751">
    <property type="component" value="Unassembled WGS sequence"/>
</dbReference>
<keyword evidence="4" id="KW-1185">Reference proteome</keyword>
<feature type="region of interest" description="Disordered" evidence="1">
    <location>
        <begin position="1020"/>
        <end position="1057"/>
    </location>
</feature>
<dbReference type="Gene3D" id="3.40.630.30">
    <property type="match status" value="1"/>
</dbReference>
<organism evidence="3 4">
    <name type="scientific">Fragilariopsis cylindrus CCMP1102</name>
    <dbReference type="NCBI Taxonomy" id="635003"/>
    <lineage>
        <taxon>Eukaryota</taxon>
        <taxon>Sar</taxon>
        <taxon>Stramenopiles</taxon>
        <taxon>Ochrophyta</taxon>
        <taxon>Bacillariophyta</taxon>
        <taxon>Bacillariophyceae</taxon>
        <taxon>Bacillariophycidae</taxon>
        <taxon>Bacillariales</taxon>
        <taxon>Bacillariaceae</taxon>
        <taxon>Fragilariopsis</taxon>
    </lineage>
</organism>
<dbReference type="InterPro" id="IPR000182">
    <property type="entry name" value="GNAT_dom"/>
</dbReference>
<dbReference type="PANTHER" id="PTHR42264">
    <property type="entry name" value="EPHRIN_REC_LIKE DOMAIN-CONTAINING PROTEIN"/>
    <property type="match status" value="1"/>
</dbReference>
<feature type="region of interest" description="Disordered" evidence="1">
    <location>
        <begin position="171"/>
        <end position="208"/>
    </location>
</feature>
<proteinExistence type="predicted"/>
<feature type="domain" description="N-acetyltransferase" evidence="2">
    <location>
        <begin position="556"/>
        <end position="613"/>
    </location>
</feature>
<feature type="compositionally biased region" description="Low complexity" evidence="1">
    <location>
        <begin position="9"/>
        <end position="21"/>
    </location>
</feature>
<evidence type="ECO:0000256" key="1">
    <source>
        <dbReference type="SAM" id="MobiDB-lite"/>
    </source>
</evidence>
<feature type="compositionally biased region" description="Low complexity" evidence="1">
    <location>
        <begin position="171"/>
        <end position="200"/>
    </location>
</feature>
<feature type="region of interest" description="Disordered" evidence="1">
    <location>
        <begin position="793"/>
        <end position="819"/>
    </location>
</feature>
<dbReference type="InterPro" id="IPR016181">
    <property type="entry name" value="Acyl_CoA_acyltransferase"/>
</dbReference>
<protein>
    <recommendedName>
        <fullName evidence="2">N-acetyltransferase domain-containing protein</fullName>
    </recommendedName>
</protein>
<sequence length="1378" mass="151238">MAPRKTTKPRTTSTTTTSSSSPVYCLTTAKDATTTMTSSNVFPRHNNTVQSRQTIRALLRRSRRTVAFAVNHERSTNNLQPSNNMRAVSTSKTTANFSSTNFDTCDSLSLAEGTTQLTVNNKSISTHTITTNNFTVSQTVKNEKTRNDGMRAISNRDSDYYVKDISILNSSNGNGNGSLSGTTTTITDDNNNNKHNNNNNNKKKKPLSVDVKSTLSITPSASAFLSNGGPVPISPLYNNVETTTTTTAVAAKPKPTTKTFHATFPTVKRKRGRPSLKSKMLESLASYQTTCVVPASGVKPTSQLPSVPVPPQPQPKIQRVKYDMESVPQVLLNTKIWNAFRNQNQDQNQAALPRPIIFNSNESSQNDDSSDSTNTNRLLLESVLWTPSSRKEWEDSISEMKSVCTSAAYRRWFKDQTTQAQTQTSSSTAVTNNSNNNNNNHIFHPPMSQAFIKDRVKYDDPLMGYQIRHASGGWLQGFILYTTMTVWTEDFQWNSTHLKCGLLEDINFNKKNNSLIDDGRLSTELQALKKSRQSDPDPLDGGIVLHGVAEISLLGGLGCGELLLRKAIEDIKSNKKQNYKYIVLEATEGSRSFYEKYGFKRVGAICKYRWIGATTTTTSTTATDSKNKNSNNAVVDPNIPTPLPPQMQGFRHWTYTNESAKSLKLHGGPSVMMCLKLYDDSEKEGSNNRNNASSTANISELLVSHNVKDKPTIKPLGNVSNPNPNGDDLTPTRRSSRVEKYNITDTYCFVDNWASAVSSSSPIGGMPSRRTSSRSKRRRNSALNSDYVVYGSTSAQNQQQHTNRGGNNNGVSKTIVTTDTSDNGINNSFERISTAISNINLKKTRYTRKVSVEDIRTSVLSVPPPRPVITQLAPLSHPIIRTNEENNKNSLCRDVIQSSTLPSLPVSSSSPAPPITSNNSSNIKNVMPVINKNKNGCNDGTKSLPSAPKFESAHPISHPMIISDDNSKNNNTSNDVIIMSSSSKKPASVSLSSSTPVLTPVSAQIESESRQSLHIVGHTKRDGNGRFITPANQRRKKTPTISSVGVKKNDENSNTVHRDEQKVVADPAGTKTGSIAAALAVSTSTSTNVVKIITKNADCVVKKSGRQCRRSSSSPVLKNKNTDTAPSRNTIAKTSAQNTRPDVASATATPKTTASSTSKGKTKAVKSLKGKRKIDAVSSSSSAPSSLSQPNASLWQKQASSFLESDSAGGGGGGGKRLRQAVISIDTTKLCKQKVKSYPRSRVHYYNKVVVRKRFNAVDAMPNVGRIRRHYNGGSMLDHRYEFCYYFVLHYDEPTQHVTLVPMIRNGLFMSGNKKRMGRYRYQCNILENNKNWILDASPNEYDIVPSAVMIMKTPVVAQEAWDIHGNKEEEEAVVEQN</sequence>
<gene>
    <name evidence="3" type="ORF">FRACYDRAFT_264499</name>
</gene>
<feature type="compositionally biased region" description="Low complexity" evidence="1">
    <location>
        <begin position="1144"/>
        <end position="1159"/>
    </location>
</feature>
<dbReference type="SUPFAM" id="SSF55729">
    <property type="entry name" value="Acyl-CoA N-acyltransferases (Nat)"/>
    <property type="match status" value="1"/>
</dbReference>
<dbReference type="PANTHER" id="PTHR42264:SF3">
    <property type="entry name" value="F-BOX DOMAIN-CONTAINING PROTEIN-RELATED"/>
    <property type="match status" value="1"/>
</dbReference>
<feature type="region of interest" description="Disordered" evidence="1">
    <location>
        <begin position="902"/>
        <end position="923"/>
    </location>
</feature>
<feature type="region of interest" description="Disordered" evidence="1">
    <location>
        <begin position="709"/>
        <end position="737"/>
    </location>
</feature>
<dbReference type="OrthoDB" id="205046at2759"/>
<feature type="compositionally biased region" description="Polar residues" evidence="1">
    <location>
        <begin position="1122"/>
        <end position="1140"/>
    </location>
</feature>